<organism evidence="2 3">
    <name type="scientific">Christiangramia salexigens</name>
    <dbReference type="NCBI Taxonomy" id="1913577"/>
    <lineage>
        <taxon>Bacteria</taxon>
        <taxon>Pseudomonadati</taxon>
        <taxon>Bacteroidota</taxon>
        <taxon>Flavobacteriia</taxon>
        <taxon>Flavobacteriales</taxon>
        <taxon>Flavobacteriaceae</taxon>
        <taxon>Christiangramia</taxon>
    </lineage>
</organism>
<dbReference type="Gene3D" id="3.20.80.10">
    <property type="entry name" value="Regulatory factor, effector binding domain"/>
    <property type="match status" value="1"/>
</dbReference>
<sequence>MNNPEICDIQPKKLIGICMTTSLADDKTGVLWNRFMKLKNSIENVKSDALFSVQNYDADFIKGNFNSQSLFEKWAAIEVEGFTEVPSQLESLELPGGKYAVFIHRGTSRQFAESASFIFEEWLPSSNFELDDRPHFEVMGKAYKGHDNPQSEEEIWIPIKPKN</sequence>
<dbReference type="PANTHER" id="PTHR40055:SF1">
    <property type="entry name" value="TRANSCRIPTIONAL REGULATOR YGIV-RELATED"/>
    <property type="match status" value="1"/>
</dbReference>
<feature type="domain" description="AraC effector-binding" evidence="1">
    <location>
        <begin position="2"/>
        <end position="160"/>
    </location>
</feature>
<reference evidence="2 3" key="1">
    <citation type="submission" date="2016-11" db="EMBL/GenBank/DDBJ databases">
        <title>Gramella sp. LPB0144 isolated from marine environment.</title>
        <authorList>
            <person name="Kim E."/>
            <person name="Yi H."/>
        </authorList>
    </citation>
    <scope>NUCLEOTIDE SEQUENCE [LARGE SCALE GENOMIC DNA]</scope>
    <source>
        <strain evidence="2 3">LPB0144</strain>
    </source>
</reference>
<dbReference type="InterPro" id="IPR011256">
    <property type="entry name" value="Reg_factor_effector_dom_sf"/>
</dbReference>
<dbReference type="OrthoDB" id="8560232at2"/>
<proteinExistence type="predicted"/>
<evidence type="ECO:0000313" key="2">
    <source>
        <dbReference type="EMBL" id="APG59485.1"/>
    </source>
</evidence>
<dbReference type="SUPFAM" id="SSF55136">
    <property type="entry name" value="Probable bacterial effector-binding domain"/>
    <property type="match status" value="1"/>
</dbReference>
<evidence type="ECO:0000313" key="3">
    <source>
        <dbReference type="Proteomes" id="UP000182510"/>
    </source>
</evidence>
<protein>
    <submittedName>
        <fullName evidence="2">GyrI-like domain-containing protein</fullName>
    </submittedName>
</protein>
<dbReference type="KEGG" id="grl:LPB144_03250"/>
<dbReference type="RefSeq" id="WP_072552140.1">
    <property type="nucleotide sequence ID" value="NZ_CP018153.1"/>
</dbReference>
<dbReference type="STRING" id="1913577.LPB144_03250"/>
<dbReference type="Proteomes" id="UP000182510">
    <property type="component" value="Chromosome"/>
</dbReference>
<dbReference type="PANTHER" id="PTHR40055">
    <property type="entry name" value="TRANSCRIPTIONAL REGULATOR YGIV-RELATED"/>
    <property type="match status" value="1"/>
</dbReference>
<dbReference type="InterPro" id="IPR010499">
    <property type="entry name" value="AraC_E-bd"/>
</dbReference>
<name>A0A1L3J2Y4_9FLAO</name>
<keyword evidence="3" id="KW-1185">Reference proteome</keyword>
<evidence type="ECO:0000259" key="1">
    <source>
        <dbReference type="SMART" id="SM00871"/>
    </source>
</evidence>
<dbReference type="InterPro" id="IPR029442">
    <property type="entry name" value="GyrI-like"/>
</dbReference>
<dbReference type="Pfam" id="PF06445">
    <property type="entry name" value="GyrI-like"/>
    <property type="match status" value="1"/>
</dbReference>
<accession>A0A1L3J2Y4</accession>
<gene>
    <name evidence="2" type="ORF">LPB144_03250</name>
</gene>
<dbReference type="SMART" id="SM00871">
    <property type="entry name" value="AraC_E_bind"/>
    <property type="match status" value="1"/>
</dbReference>
<dbReference type="InterPro" id="IPR050908">
    <property type="entry name" value="SmbC-like"/>
</dbReference>
<dbReference type="EMBL" id="CP018153">
    <property type="protein sequence ID" value="APG59485.1"/>
    <property type="molecule type" value="Genomic_DNA"/>
</dbReference>
<dbReference type="AlphaFoldDB" id="A0A1L3J2Y4"/>